<dbReference type="InterPro" id="IPR002110">
    <property type="entry name" value="Ankyrin_rpt"/>
</dbReference>
<dbReference type="OrthoDB" id="414683at2759"/>
<proteinExistence type="predicted"/>
<keyword evidence="1" id="KW-0040">ANK repeat</keyword>
<accession>A0A813IN01</accession>
<dbReference type="Proteomes" id="UP000654075">
    <property type="component" value="Unassembled WGS sequence"/>
</dbReference>
<feature type="repeat" description="ANK" evidence="1">
    <location>
        <begin position="152"/>
        <end position="184"/>
    </location>
</feature>
<dbReference type="PROSITE" id="PS50297">
    <property type="entry name" value="ANK_REP_REGION"/>
    <property type="match status" value="1"/>
</dbReference>
<evidence type="ECO:0000256" key="1">
    <source>
        <dbReference type="PROSITE-ProRule" id="PRU00023"/>
    </source>
</evidence>
<dbReference type="AlphaFoldDB" id="A0A813IN01"/>
<comment type="caution">
    <text evidence="3">The sequence shown here is derived from an EMBL/GenBank/DDBJ whole genome shotgun (WGS) entry which is preliminary data.</text>
</comment>
<dbReference type="EMBL" id="CAJNNW010010392">
    <property type="protein sequence ID" value="CAE8651995.1"/>
    <property type="molecule type" value="Genomic_DNA"/>
</dbReference>
<dbReference type="Gene3D" id="1.25.40.20">
    <property type="entry name" value="Ankyrin repeat-containing domain"/>
    <property type="match status" value="1"/>
</dbReference>
<dbReference type="PROSITE" id="PS50088">
    <property type="entry name" value="ANK_REPEAT"/>
    <property type="match status" value="1"/>
</dbReference>
<name>A0A813IN01_POLGL</name>
<dbReference type="SUPFAM" id="SSF48403">
    <property type="entry name" value="Ankyrin repeat"/>
    <property type="match status" value="1"/>
</dbReference>
<dbReference type="EMBL" id="CAJNNV010031260">
    <property type="protein sequence ID" value="CAE8635219.1"/>
    <property type="molecule type" value="Genomic_DNA"/>
</dbReference>
<dbReference type="SMART" id="SM00248">
    <property type="entry name" value="ANK"/>
    <property type="match status" value="1"/>
</dbReference>
<reference evidence="3" key="1">
    <citation type="submission" date="2021-02" db="EMBL/GenBank/DDBJ databases">
        <authorList>
            <person name="Dougan E. K."/>
            <person name="Rhodes N."/>
            <person name="Thang M."/>
            <person name="Chan C."/>
        </authorList>
    </citation>
    <scope>NUCLEOTIDE SEQUENCE</scope>
</reference>
<dbReference type="Proteomes" id="UP000626109">
    <property type="component" value="Unassembled WGS sequence"/>
</dbReference>
<evidence type="ECO:0000313" key="2">
    <source>
        <dbReference type="EMBL" id="CAE8635219.1"/>
    </source>
</evidence>
<sequence length="271" mass="29949">MPYPQSAKFQQAPLAFYETAEAELARVRSLRIEDPIAWQDAVNTSNALVDAVKENDLEELRRVMANADEGELIQAFVVQAFVLALKATSLEIVEQLVKWGLPLGDEQLAQGLHLVCELTGRENFSNAWRILQLLVEGNSEGKMDLNAPRSMDGWTPLCIACANACLPLVFKLLELGADPNVITRVNDTPVSLAKRKLPDDTEEQSEARGIIASMLREYGGQEQWKEALLFARRPRTVHVKPSKAELEDGSELASMPVAAQPVSATHTNYRG</sequence>
<evidence type="ECO:0000313" key="5">
    <source>
        <dbReference type="Proteomes" id="UP000654075"/>
    </source>
</evidence>
<dbReference type="Pfam" id="PF00023">
    <property type="entry name" value="Ank"/>
    <property type="match status" value="1"/>
</dbReference>
<organism evidence="3 4">
    <name type="scientific">Polarella glacialis</name>
    <name type="common">Dinoflagellate</name>
    <dbReference type="NCBI Taxonomy" id="89957"/>
    <lineage>
        <taxon>Eukaryota</taxon>
        <taxon>Sar</taxon>
        <taxon>Alveolata</taxon>
        <taxon>Dinophyceae</taxon>
        <taxon>Suessiales</taxon>
        <taxon>Suessiaceae</taxon>
        <taxon>Polarella</taxon>
    </lineage>
</organism>
<dbReference type="OMA" id="GIHCSID"/>
<evidence type="ECO:0000313" key="3">
    <source>
        <dbReference type="EMBL" id="CAE8651995.1"/>
    </source>
</evidence>
<protein>
    <submittedName>
        <fullName evidence="3">Uncharacterized protein</fullName>
    </submittedName>
</protein>
<gene>
    <name evidence="2" type="ORF">PGLA1383_LOCUS50817</name>
    <name evidence="3" type="ORF">PGLA2088_LOCUS9394</name>
</gene>
<evidence type="ECO:0000313" key="4">
    <source>
        <dbReference type="Proteomes" id="UP000626109"/>
    </source>
</evidence>
<keyword evidence="5" id="KW-1185">Reference proteome</keyword>
<dbReference type="InterPro" id="IPR036770">
    <property type="entry name" value="Ankyrin_rpt-contain_sf"/>
</dbReference>